<dbReference type="STRING" id="388950.GCA_001611675_03300"/>
<evidence type="ECO:0000313" key="2">
    <source>
        <dbReference type="Proteomes" id="UP000182491"/>
    </source>
</evidence>
<dbReference type="EMBL" id="FPCA01000001">
    <property type="protein sequence ID" value="SFU34916.1"/>
    <property type="molecule type" value="Genomic_DNA"/>
</dbReference>
<dbReference type="Proteomes" id="UP000182491">
    <property type="component" value="Unassembled WGS sequence"/>
</dbReference>
<reference evidence="2" key="1">
    <citation type="submission" date="2016-10" db="EMBL/GenBank/DDBJ databases">
        <authorList>
            <person name="Varghese N."/>
        </authorList>
    </citation>
    <scope>NUCLEOTIDE SEQUENCE [LARGE SCALE GENOMIC DNA]</scope>
    <source>
        <strain evidence="2">DSM 18820</strain>
    </source>
</reference>
<dbReference type="OrthoDB" id="5187906at2"/>
<sequence>MSHSRTCIQCGTAIVGRSDKRYCSDPCRHLANNVIKQRNQHERRILQINTALRRNRSILKRLSPQGKTTLPRQYLELAGFDFRYLTQVYRTRKGNTYHLCYDYGYLLLPEEKVLIVNWQPYMDEHS</sequence>
<evidence type="ECO:0000313" key="1">
    <source>
        <dbReference type="EMBL" id="SFU34916.1"/>
    </source>
</evidence>
<evidence type="ECO:0008006" key="3">
    <source>
        <dbReference type="Google" id="ProtNLM"/>
    </source>
</evidence>
<name>A0A1I7FFM2_9BACT</name>
<organism evidence="1 2">
    <name type="scientific">Pontibacter akesuensis</name>
    <dbReference type="NCBI Taxonomy" id="388950"/>
    <lineage>
        <taxon>Bacteria</taxon>
        <taxon>Pseudomonadati</taxon>
        <taxon>Bacteroidota</taxon>
        <taxon>Cytophagia</taxon>
        <taxon>Cytophagales</taxon>
        <taxon>Hymenobacteraceae</taxon>
        <taxon>Pontibacter</taxon>
    </lineage>
</organism>
<accession>A0A1I7FFM2</accession>
<proteinExistence type="predicted"/>
<protein>
    <recommendedName>
        <fullName evidence="3">DUF2116 family Zn-ribbon domain-containing protein</fullName>
    </recommendedName>
</protein>
<gene>
    <name evidence="1" type="ORF">SAMN04487941_0162</name>
</gene>
<dbReference type="RefSeq" id="WP_068839163.1">
    <property type="nucleotide sequence ID" value="NZ_BMXC01000001.1"/>
</dbReference>
<dbReference type="AlphaFoldDB" id="A0A1I7FFM2"/>
<keyword evidence="2" id="KW-1185">Reference proteome</keyword>